<gene>
    <name evidence="1" type="ORF">BDA99DRAFT_38593</name>
</gene>
<evidence type="ECO:0000313" key="2">
    <source>
        <dbReference type="Proteomes" id="UP001209540"/>
    </source>
</evidence>
<organism evidence="1 2">
    <name type="scientific">Phascolomyces articulosus</name>
    <dbReference type="NCBI Taxonomy" id="60185"/>
    <lineage>
        <taxon>Eukaryota</taxon>
        <taxon>Fungi</taxon>
        <taxon>Fungi incertae sedis</taxon>
        <taxon>Mucoromycota</taxon>
        <taxon>Mucoromycotina</taxon>
        <taxon>Mucoromycetes</taxon>
        <taxon>Mucorales</taxon>
        <taxon>Lichtheimiaceae</taxon>
        <taxon>Phascolomyces</taxon>
    </lineage>
</organism>
<sequence>MRNVNSNLKVGDARRYTKACQGFVFCFNEDCEFYQKQIRPAVEKTALAKQLKKGCILCGKPLKHDTSCKAWAEYIFKGDCCILTHVGFHDHNCYQTDDKLVTDQERKKKMQYIPKHLQVKHQKALDEYLIKNPNITPKAAVVGNSKVTGEVIGSVSEINPVLGKRDRSEYELNKARNRTGKVSGDLFGEFDEIQKEYPGYFYSASVTLDVFIITFRAPDMHTFTNMKLFPVITDVTFKAVRKLKDGRTRYLCSSVLYFSEIRKHALVFQGILGGTSEMYFHQYFLAFFSAYQIDFSNENNFLGMIMDFSSAQRNGFLLAYRQYTFGRDDGLKYLKGCYMHWMQSVQRVSSNGNAVPRDERQNFLKLANTIRTTTDKQEFITTRDEIIQRFPILRKWLTWWLNPSISSMIFNYNSSMKTTLKSHTSRTSNAIEAYHHVLYSIILEDAPLATSLRQILQITRSDQRDLIQFYNYGSLRPSYDRKPPKTRTRRLNSYVRAPDSTKTLFANKDKTPKKTEKNKACIKELPAVTKADFVSRSDMICILQSDVDPLCNYEETDLEPLKTGDPVIEKEMERLKILKSTYLKVKRHDL</sequence>
<reference evidence="1" key="1">
    <citation type="journal article" date="2022" name="IScience">
        <title>Evolution of zygomycete secretomes and the origins of terrestrial fungal ecologies.</title>
        <authorList>
            <person name="Chang Y."/>
            <person name="Wang Y."/>
            <person name="Mondo S."/>
            <person name="Ahrendt S."/>
            <person name="Andreopoulos W."/>
            <person name="Barry K."/>
            <person name="Beard J."/>
            <person name="Benny G.L."/>
            <person name="Blankenship S."/>
            <person name="Bonito G."/>
            <person name="Cuomo C."/>
            <person name="Desiro A."/>
            <person name="Gervers K.A."/>
            <person name="Hundley H."/>
            <person name="Kuo A."/>
            <person name="LaButti K."/>
            <person name="Lang B.F."/>
            <person name="Lipzen A."/>
            <person name="O'Donnell K."/>
            <person name="Pangilinan J."/>
            <person name="Reynolds N."/>
            <person name="Sandor L."/>
            <person name="Smith M.E."/>
            <person name="Tsang A."/>
            <person name="Grigoriev I.V."/>
            <person name="Stajich J.E."/>
            <person name="Spatafora J.W."/>
        </authorList>
    </citation>
    <scope>NUCLEOTIDE SEQUENCE</scope>
    <source>
        <strain evidence="1">RSA 2281</strain>
    </source>
</reference>
<protein>
    <submittedName>
        <fullName evidence="1">Uncharacterized protein</fullName>
    </submittedName>
</protein>
<name>A0AAD5KBD4_9FUNG</name>
<dbReference type="EMBL" id="JAIXMP010000011">
    <property type="protein sequence ID" value="KAI9264931.1"/>
    <property type="molecule type" value="Genomic_DNA"/>
</dbReference>
<reference evidence="1" key="2">
    <citation type="submission" date="2023-02" db="EMBL/GenBank/DDBJ databases">
        <authorList>
            <consortium name="DOE Joint Genome Institute"/>
            <person name="Mondo S.J."/>
            <person name="Chang Y."/>
            <person name="Wang Y."/>
            <person name="Ahrendt S."/>
            <person name="Andreopoulos W."/>
            <person name="Barry K."/>
            <person name="Beard J."/>
            <person name="Benny G.L."/>
            <person name="Blankenship S."/>
            <person name="Bonito G."/>
            <person name="Cuomo C."/>
            <person name="Desiro A."/>
            <person name="Gervers K.A."/>
            <person name="Hundley H."/>
            <person name="Kuo A."/>
            <person name="LaButti K."/>
            <person name="Lang B.F."/>
            <person name="Lipzen A."/>
            <person name="O'Donnell K."/>
            <person name="Pangilinan J."/>
            <person name="Reynolds N."/>
            <person name="Sandor L."/>
            <person name="Smith M.W."/>
            <person name="Tsang A."/>
            <person name="Grigoriev I.V."/>
            <person name="Stajich J.E."/>
            <person name="Spatafora J.W."/>
        </authorList>
    </citation>
    <scope>NUCLEOTIDE SEQUENCE</scope>
    <source>
        <strain evidence="1">RSA 2281</strain>
    </source>
</reference>
<keyword evidence="2" id="KW-1185">Reference proteome</keyword>
<proteinExistence type="predicted"/>
<dbReference type="AlphaFoldDB" id="A0AAD5KBD4"/>
<accession>A0AAD5KBD4</accession>
<evidence type="ECO:0000313" key="1">
    <source>
        <dbReference type="EMBL" id="KAI9264931.1"/>
    </source>
</evidence>
<comment type="caution">
    <text evidence="1">The sequence shown here is derived from an EMBL/GenBank/DDBJ whole genome shotgun (WGS) entry which is preliminary data.</text>
</comment>
<dbReference type="Proteomes" id="UP001209540">
    <property type="component" value="Unassembled WGS sequence"/>
</dbReference>